<comment type="caution">
    <text evidence="1">The sequence shown here is derived from an EMBL/GenBank/DDBJ whole genome shotgun (WGS) entry which is preliminary data.</text>
</comment>
<evidence type="ECO:0000313" key="1">
    <source>
        <dbReference type="EMBL" id="CAJ2638821.1"/>
    </source>
</evidence>
<evidence type="ECO:0000313" key="2">
    <source>
        <dbReference type="Proteomes" id="UP001177021"/>
    </source>
</evidence>
<gene>
    <name evidence="1" type="ORF">MILVUS5_LOCUS8961</name>
</gene>
<accession>A0ACB0J3V5</accession>
<dbReference type="Proteomes" id="UP001177021">
    <property type="component" value="Unassembled WGS sequence"/>
</dbReference>
<organism evidence="1 2">
    <name type="scientific">Trifolium pratense</name>
    <name type="common">Red clover</name>
    <dbReference type="NCBI Taxonomy" id="57577"/>
    <lineage>
        <taxon>Eukaryota</taxon>
        <taxon>Viridiplantae</taxon>
        <taxon>Streptophyta</taxon>
        <taxon>Embryophyta</taxon>
        <taxon>Tracheophyta</taxon>
        <taxon>Spermatophyta</taxon>
        <taxon>Magnoliopsida</taxon>
        <taxon>eudicotyledons</taxon>
        <taxon>Gunneridae</taxon>
        <taxon>Pentapetalae</taxon>
        <taxon>rosids</taxon>
        <taxon>fabids</taxon>
        <taxon>Fabales</taxon>
        <taxon>Fabaceae</taxon>
        <taxon>Papilionoideae</taxon>
        <taxon>50 kb inversion clade</taxon>
        <taxon>NPAAA clade</taxon>
        <taxon>Hologalegina</taxon>
        <taxon>IRL clade</taxon>
        <taxon>Trifolieae</taxon>
        <taxon>Trifolium</taxon>
    </lineage>
</organism>
<keyword evidence="2" id="KW-1185">Reference proteome</keyword>
<proteinExistence type="predicted"/>
<sequence length="94" mass="10638">MYYSSTQKSSLHKMASFSLPLPLVLMFLVAALILVPQGLADYSSSKPIYQSPPRKIPIYKPPTIYKSPPFYKPPTYDIPPKFGKHPPAKDDNHF</sequence>
<name>A0ACB0J3V5_TRIPR</name>
<dbReference type="EMBL" id="CASHSV030000024">
    <property type="protein sequence ID" value="CAJ2638821.1"/>
    <property type="molecule type" value="Genomic_DNA"/>
</dbReference>
<protein>
    <submittedName>
        <fullName evidence="1">Uncharacterized protein</fullName>
    </submittedName>
</protein>
<reference evidence="1" key="1">
    <citation type="submission" date="2023-10" db="EMBL/GenBank/DDBJ databases">
        <authorList>
            <person name="Rodriguez Cubillos JULIANA M."/>
            <person name="De Vega J."/>
        </authorList>
    </citation>
    <scope>NUCLEOTIDE SEQUENCE</scope>
</reference>